<dbReference type="SMART" id="SM00382">
    <property type="entry name" value="AAA"/>
    <property type="match status" value="1"/>
</dbReference>
<evidence type="ECO:0000256" key="3">
    <source>
        <dbReference type="ARBA" id="ARBA00022448"/>
    </source>
</evidence>
<dbReference type="eggNOG" id="COG1131">
    <property type="taxonomic scope" value="Bacteria"/>
</dbReference>
<proteinExistence type="inferred from homology"/>
<reference evidence="8 9" key="1">
    <citation type="journal article" date="2009" name="Stand. Genomic Sci.">
        <title>Complete genome sequence of Stackebrandtia nassauensis type strain (LLR-40K-21).</title>
        <authorList>
            <person name="Munk C."/>
            <person name="Lapidus A."/>
            <person name="Copeland A."/>
            <person name="Jando M."/>
            <person name="Mayilraj S."/>
            <person name="Glavina Del Rio T."/>
            <person name="Nolan M."/>
            <person name="Chen F."/>
            <person name="Lucas S."/>
            <person name="Tice H."/>
            <person name="Cheng J.F."/>
            <person name="Han C."/>
            <person name="Detter J.C."/>
            <person name="Bruce D."/>
            <person name="Goodwin L."/>
            <person name="Chain P."/>
            <person name="Pitluck S."/>
            <person name="Goker M."/>
            <person name="Ovchinikova G."/>
            <person name="Pati A."/>
            <person name="Ivanova N."/>
            <person name="Mavromatis K."/>
            <person name="Chen A."/>
            <person name="Palaniappan K."/>
            <person name="Land M."/>
            <person name="Hauser L."/>
            <person name="Chang Y.J."/>
            <person name="Jeffries C.D."/>
            <person name="Bristow J."/>
            <person name="Eisen J.A."/>
            <person name="Markowitz V."/>
            <person name="Hugenholtz P."/>
            <person name="Kyrpides N.C."/>
            <person name="Klenk H.P."/>
        </authorList>
    </citation>
    <scope>NUCLEOTIDE SEQUENCE [LARGE SCALE GENOMIC DNA]</scope>
    <source>
        <strain evidence="9">DSM 44728 / CIP 108903 / NRRL B-16338 / NBRC 102104 / LLR-40K-21</strain>
    </source>
</reference>
<dbReference type="GO" id="GO:0016887">
    <property type="term" value="F:ATP hydrolysis activity"/>
    <property type="evidence" value="ECO:0007669"/>
    <property type="project" value="InterPro"/>
</dbReference>
<evidence type="ECO:0000259" key="7">
    <source>
        <dbReference type="PROSITE" id="PS50893"/>
    </source>
</evidence>
<evidence type="ECO:0000256" key="5">
    <source>
        <dbReference type="ARBA" id="ARBA00022840"/>
    </source>
</evidence>
<dbReference type="KEGG" id="sna:Snas_3666"/>
<dbReference type="Proteomes" id="UP000000844">
    <property type="component" value="Chromosome"/>
</dbReference>
<dbReference type="Pfam" id="PF00005">
    <property type="entry name" value="ABC_tran"/>
    <property type="match status" value="1"/>
</dbReference>
<evidence type="ECO:0000256" key="4">
    <source>
        <dbReference type="ARBA" id="ARBA00022741"/>
    </source>
</evidence>
<dbReference type="PANTHER" id="PTHR42711">
    <property type="entry name" value="ABC TRANSPORTER ATP-BINDING PROTEIN"/>
    <property type="match status" value="1"/>
</dbReference>
<protein>
    <submittedName>
        <fullName evidence="8">ABC transporter related protein</fullName>
    </submittedName>
</protein>
<gene>
    <name evidence="8" type="ordered locus">Snas_3666</name>
</gene>
<keyword evidence="5" id="KW-0067">ATP-binding</keyword>
<comment type="similarity">
    <text evidence="2">Belongs to the ABC transporter superfamily.</text>
</comment>
<name>D3PXJ4_STANL</name>
<evidence type="ECO:0000256" key="1">
    <source>
        <dbReference type="ARBA" id="ARBA00004202"/>
    </source>
</evidence>
<dbReference type="PROSITE" id="PS50893">
    <property type="entry name" value="ABC_TRANSPORTER_2"/>
    <property type="match status" value="1"/>
</dbReference>
<keyword evidence="4" id="KW-0547">Nucleotide-binding</keyword>
<dbReference type="GO" id="GO:0005524">
    <property type="term" value="F:ATP binding"/>
    <property type="evidence" value="ECO:0007669"/>
    <property type="project" value="UniProtKB-KW"/>
</dbReference>
<evidence type="ECO:0000256" key="6">
    <source>
        <dbReference type="ARBA" id="ARBA00023251"/>
    </source>
</evidence>
<evidence type="ECO:0000313" key="8">
    <source>
        <dbReference type="EMBL" id="ADD43324.1"/>
    </source>
</evidence>
<feature type="domain" description="ABC transporter" evidence="7">
    <location>
        <begin position="2"/>
        <end position="235"/>
    </location>
</feature>
<comment type="subcellular location">
    <subcellularLocation>
        <location evidence="1">Cell membrane</location>
        <topology evidence="1">Peripheral membrane protein</topology>
    </subcellularLocation>
</comment>
<dbReference type="GO" id="GO:0005886">
    <property type="term" value="C:plasma membrane"/>
    <property type="evidence" value="ECO:0007669"/>
    <property type="project" value="UniProtKB-SubCell"/>
</dbReference>
<dbReference type="InterPro" id="IPR027417">
    <property type="entry name" value="P-loop_NTPase"/>
</dbReference>
<keyword evidence="9" id="KW-1185">Reference proteome</keyword>
<accession>D3PXJ4</accession>
<dbReference type="CDD" id="cd03230">
    <property type="entry name" value="ABC_DR_subfamily_A"/>
    <property type="match status" value="1"/>
</dbReference>
<dbReference type="HOGENOM" id="CLU_000604_1_2_11"/>
<sequence length="241" mass="25607">MTTVASVAKLGFAYPATPVLHDVDMTVHAGHIHALIGLNGAGKTTLMRAVLGMLTPDTGTATLFGQPAATAPALVWKRVGYLLGTESTYGELTGRENIYAAARLHGLDRHAARQATEAAITEFGIEAEAGKRAARLSMGNRQRVALAAAFAHRPDLLVLDEPTIALDPLAVVALRRSLRDATHRGAAILVSSHHLDEVARLADDITVIHRGRITATLDPGGTDLEKQFFDLVYAAELEDAP</sequence>
<dbReference type="InterPro" id="IPR050763">
    <property type="entry name" value="ABC_transporter_ATP-binding"/>
</dbReference>
<dbReference type="AlphaFoldDB" id="D3PXJ4"/>
<evidence type="ECO:0000256" key="2">
    <source>
        <dbReference type="ARBA" id="ARBA00005417"/>
    </source>
</evidence>
<evidence type="ECO:0000313" key="9">
    <source>
        <dbReference type="Proteomes" id="UP000000844"/>
    </source>
</evidence>
<dbReference type="PANTHER" id="PTHR42711:SF5">
    <property type="entry name" value="ABC TRANSPORTER ATP-BINDING PROTEIN NATA"/>
    <property type="match status" value="1"/>
</dbReference>
<dbReference type="EMBL" id="CP001778">
    <property type="protein sequence ID" value="ADD43324.1"/>
    <property type="molecule type" value="Genomic_DNA"/>
</dbReference>
<organism evidence="8 9">
    <name type="scientific">Stackebrandtia nassauensis (strain DSM 44728 / CIP 108903 / NRRL B-16338 / NBRC 102104 / LLR-40K-21)</name>
    <dbReference type="NCBI Taxonomy" id="446470"/>
    <lineage>
        <taxon>Bacteria</taxon>
        <taxon>Bacillati</taxon>
        <taxon>Actinomycetota</taxon>
        <taxon>Actinomycetes</taxon>
        <taxon>Glycomycetales</taxon>
        <taxon>Glycomycetaceae</taxon>
        <taxon>Stackebrandtia</taxon>
    </lineage>
</organism>
<dbReference type="SUPFAM" id="SSF52540">
    <property type="entry name" value="P-loop containing nucleoside triphosphate hydrolases"/>
    <property type="match status" value="1"/>
</dbReference>
<keyword evidence="6" id="KW-0046">Antibiotic resistance</keyword>
<dbReference type="InterPro" id="IPR003593">
    <property type="entry name" value="AAA+_ATPase"/>
</dbReference>
<dbReference type="Gene3D" id="3.40.50.300">
    <property type="entry name" value="P-loop containing nucleotide triphosphate hydrolases"/>
    <property type="match status" value="1"/>
</dbReference>
<dbReference type="STRING" id="446470.Snas_3666"/>
<keyword evidence="3" id="KW-0813">Transport</keyword>
<dbReference type="GO" id="GO:0046677">
    <property type="term" value="P:response to antibiotic"/>
    <property type="evidence" value="ECO:0007669"/>
    <property type="project" value="UniProtKB-KW"/>
</dbReference>
<dbReference type="InterPro" id="IPR003439">
    <property type="entry name" value="ABC_transporter-like_ATP-bd"/>
</dbReference>
<dbReference type="OrthoDB" id="9804819at2"/>
<dbReference type="RefSeq" id="WP_013018895.1">
    <property type="nucleotide sequence ID" value="NC_013947.1"/>
</dbReference>